<comment type="caution">
    <text evidence="1">The sequence shown here is derived from an EMBL/GenBank/DDBJ whole genome shotgun (WGS) entry which is preliminary data.</text>
</comment>
<dbReference type="RefSeq" id="WP_135588138.1">
    <property type="nucleotide sequence ID" value="NZ_RQGO01000019.1"/>
</dbReference>
<dbReference type="AlphaFoldDB" id="A0A4Z1AFJ5"/>
<accession>A0A4Z1AFJ5</accession>
<evidence type="ECO:0000313" key="1">
    <source>
        <dbReference type="EMBL" id="TGL93758.1"/>
    </source>
</evidence>
<organism evidence="1 2">
    <name type="scientific">Leptospira congkakensis</name>
    <dbReference type="NCBI Taxonomy" id="2484932"/>
    <lineage>
        <taxon>Bacteria</taxon>
        <taxon>Pseudomonadati</taxon>
        <taxon>Spirochaetota</taxon>
        <taxon>Spirochaetia</taxon>
        <taxon>Leptospirales</taxon>
        <taxon>Leptospiraceae</taxon>
        <taxon>Leptospira</taxon>
    </lineage>
</organism>
<dbReference type="EMBL" id="RQGP01000010">
    <property type="protein sequence ID" value="TGL93758.1"/>
    <property type="molecule type" value="Genomic_DNA"/>
</dbReference>
<keyword evidence="2" id="KW-1185">Reference proteome</keyword>
<gene>
    <name evidence="1" type="ORF">EHQ69_04555</name>
</gene>
<sequence>MKLIKWLCFGCFSVVLFFCNKQYQLENSKISKEDVILDVMSAIRRDNLNDFNKILLSRHEHNEYFWPNIGEKFHADKGINADIAYDMMLAETNMRLNSLLGFYKGKVFEIKNIQCSRPVENYGPFSLYLGCNFDVILLNGEVLKERTLNGVICLNKQCKLYHLKN</sequence>
<dbReference type="OrthoDB" id="340541at2"/>
<protein>
    <submittedName>
        <fullName evidence="1">Uncharacterized protein</fullName>
    </submittedName>
</protein>
<evidence type="ECO:0000313" key="2">
    <source>
        <dbReference type="Proteomes" id="UP000298263"/>
    </source>
</evidence>
<reference evidence="1" key="1">
    <citation type="journal article" date="2019" name="PLoS Negl. Trop. Dis.">
        <title>Revisiting the worldwide diversity of Leptospira species in the environment.</title>
        <authorList>
            <person name="Vincent A.T."/>
            <person name="Schiettekatte O."/>
            <person name="Bourhy P."/>
            <person name="Veyrier F.J."/>
            <person name="Picardeau M."/>
        </authorList>
    </citation>
    <scope>NUCLEOTIDE SEQUENCE [LARGE SCALE GENOMIC DNA]</scope>
    <source>
        <strain evidence="1">201702422</strain>
    </source>
</reference>
<proteinExistence type="predicted"/>
<dbReference type="Proteomes" id="UP000298263">
    <property type="component" value="Unassembled WGS sequence"/>
</dbReference>
<name>A0A4Z1AFJ5_9LEPT</name>